<dbReference type="PANTHER" id="PTHR33777:SF1">
    <property type="entry name" value="UPF0045 PROTEIN ECM15"/>
    <property type="match status" value="1"/>
</dbReference>
<dbReference type="OrthoDB" id="2147383at2"/>
<evidence type="ECO:0000256" key="1">
    <source>
        <dbReference type="ARBA" id="ARBA00010272"/>
    </source>
</evidence>
<dbReference type="InterPro" id="IPR051614">
    <property type="entry name" value="UPF0045_domain"/>
</dbReference>
<sequence>MAMADISIVPIVEEKNQSLGEEVAAIHEELEKHKDKVRYELTPMSTVIEGDIDDLFSVIQALHKVPVERGWTRISTDIRIDDRRDGEGHTMEEKKARVDKFKN</sequence>
<dbReference type="InterPro" id="IPR029756">
    <property type="entry name" value="MTH1187/YkoF-like"/>
</dbReference>
<evidence type="ECO:0000313" key="3">
    <source>
        <dbReference type="EMBL" id="SDI59680.1"/>
    </source>
</evidence>
<dbReference type="SUPFAM" id="SSF89957">
    <property type="entry name" value="MTH1187/YkoF-like"/>
    <property type="match status" value="1"/>
</dbReference>
<organism evidence="3 4">
    <name type="scientific">Natribacillus halophilus</name>
    <dbReference type="NCBI Taxonomy" id="549003"/>
    <lineage>
        <taxon>Bacteria</taxon>
        <taxon>Bacillati</taxon>
        <taxon>Bacillota</taxon>
        <taxon>Bacilli</taxon>
        <taxon>Bacillales</taxon>
        <taxon>Bacillaceae</taxon>
        <taxon>Natribacillus</taxon>
    </lineage>
</organism>
<name>A0A1G8LWZ8_9BACI</name>
<proteinExistence type="inferred from homology"/>
<dbReference type="NCBIfam" id="TIGR00106">
    <property type="entry name" value="MTH1187 family thiamine-binding protein"/>
    <property type="match status" value="1"/>
</dbReference>
<comment type="similarity">
    <text evidence="1">Belongs to the UPF0045 family.</text>
</comment>
<keyword evidence="4" id="KW-1185">Reference proteome</keyword>
<evidence type="ECO:0000313" key="4">
    <source>
        <dbReference type="Proteomes" id="UP000198853"/>
    </source>
</evidence>
<dbReference type="EMBL" id="FNEN01000003">
    <property type="protein sequence ID" value="SDI59680.1"/>
    <property type="molecule type" value="Genomic_DNA"/>
</dbReference>
<evidence type="ECO:0000259" key="2">
    <source>
        <dbReference type="Pfam" id="PF01910"/>
    </source>
</evidence>
<dbReference type="RefSeq" id="WP_090396936.1">
    <property type="nucleotide sequence ID" value="NZ_FNEN01000003.1"/>
</dbReference>
<protein>
    <submittedName>
        <fullName evidence="3">Uncharacterized protein, MTH1187 family</fullName>
    </submittedName>
</protein>
<dbReference type="Gene3D" id="3.30.70.930">
    <property type="match status" value="1"/>
</dbReference>
<dbReference type="GO" id="GO:0005829">
    <property type="term" value="C:cytosol"/>
    <property type="evidence" value="ECO:0007669"/>
    <property type="project" value="TreeGrafter"/>
</dbReference>
<dbReference type="PANTHER" id="PTHR33777">
    <property type="entry name" value="UPF0045 PROTEIN ECM15"/>
    <property type="match status" value="1"/>
</dbReference>
<dbReference type="Pfam" id="PF01910">
    <property type="entry name" value="Thiamine_BP"/>
    <property type="match status" value="1"/>
</dbReference>
<gene>
    <name evidence="3" type="ORF">SAMN04488123_103300</name>
</gene>
<accession>A0A1G8LWZ8</accession>
<reference evidence="3 4" key="1">
    <citation type="submission" date="2016-10" db="EMBL/GenBank/DDBJ databases">
        <authorList>
            <person name="de Groot N.N."/>
        </authorList>
    </citation>
    <scope>NUCLEOTIDE SEQUENCE [LARGE SCALE GENOMIC DNA]</scope>
    <source>
        <strain evidence="3 4">DSM 21771</strain>
    </source>
</reference>
<dbReference type="AlphaFoldDB" id="A0A1G8LWZ8"/>
<dbReference type="Proteomes" id="UP000198853">
    <property type="component" value="Unassembled WGS sequence"/>
</dbReference>
<dbReference type="InterPro" id="IPR002767">
    <property type="entry name" value="Thiamine_BP"/>
</dbReference>
<feature type="domain" description="Thiamine-binding protein" evidence="2">
    <location>
        <begin position="4"/>
        <end position="98"/>
    </location>
</feature>